<evidence type="ECO:0000313" key="2">
    <source>
        <dbReference type="Proteomes" id="UP000838756"/>
    </source>
</evidence>
<dbReference type="OrthoDB" id="8193815at2759"/>
<comment type="caution">
    <text evidence="1">The sequence shown here is derived from an EMBL/GenBank/DDBJ whole genome shotgun (WGS) entry which is preliminary data.</text>
</comment>
<evidence type="ECO:0000313" key="1">
    <source>
        <dbReference type="EMBL" id="CAH2260608.1"/>
    </source>
</evidence>
<dbReference type="Proteomes" id="UP000838756">
    <property type="component" value="Unassembled WGS sequence"/>
</dbReference>
<proteinExistence type="predicted"/>
<sequence length="87" mass="10224">MHVSGLQRSLSIAIVNFTNFLRRIYTSLAKTKKGEMGVTDHRWTKTVTTLRSPPGKRYRGRPCRRWDDDIKKIVGPQWIQIAQDRQR</sequence>
<name>A0A8S4SD34_9NEOP</name>
<keyword evidence="2" id="KW-1185">Reference proteome</keyword>
<dbReference type="EMBL" id="CAKXAJ010026167">
    <property type="protein sequence ID" value="CAH2260608.1"/>
    <property type="molecule type" value="Genomic_DNA"/>
</dbReference>
<accession>A0A8S4SD34</accession>
<dbReference type="AlphaFoldDB" id="A0A8S4SD34"/>
<organism evidence="1 2">
    <name type="scientific">Pararge aegeria aegeria</name>
    <dbReference type="NCBI Taxonomy" id="348720"/>
    <lineage>
        <taxon>Eukaryota</taxon>
        <taxon>Metazoa</taxon>
        <taxon>Ecdysozoa</taxon>
        <taxon>Arthropoda</taxon>
        <taxon>Hexapoda</taxon>
        <taxon>Insecta</taxon>
        <taxon>Pterygota</taxon>
        <taxon>Neoptera</taxon>
        <taxon>Endopterygota</taxon>
        <taxon>Lepidoptera</taxon>
        <taxon>Glossata</taxon>
        <taxon>Ditrysia</taxon>
        <taxon>Papilionoidea</taxon>
        <taxon>Nymphalidae</taxon>
        <taxon>Satyrinae</taxon>
        <taxon>Satyrini</taxon>
        <taxon>Parargina</taxon>
        <taxon>Pararge</taxon>
    </lineage>
</organism>
<protein>
    <submittedName>
        <fullName evidence="1">Jg18281 protein</fullName>
    </submittedName>
</protein>
<gene>
    <name evidence="1" type="primary">jg18281</name>
    <name evidence="1" type="ORF">PAEG_LOCUS23772</name>
</gene>
<reference evidence="1" key="1">
    <citation type="submission" date="2022-03" db="EMBL/GenBank/DDBJ databases">
        <authorList>
            <person name="Lindestad O."/>
        </authorList>
    </citation>
    <scope>NUCLEOTIDE SEQUENCE</scope>
</reference>